<evidence type="ECO:0000313" key="2">
    <source>
        <dbReference type="Proteomes" id="UP000516437"/>
    </source>
</evidence>
<gene>
    <name evidence="1" type="ORF">CJ030_MR1G005694</name>
</gene>
<dbReference type="EMBL" id="RXIC02000019">
    <property type="protein sequence ID" value="KAB1227687.1"/>
    <property type="molecule type" value="Genomic_DNA"/>
</dbReference>
<sequence length="90" mass="9970">MKKETNVAVSPCAKSGKLQGMTQLKTTMAKWVHVDTRDPSHERVPAIKLAKLKLQFLDAIEPWKGLIIKQAVLPFVLMLVTMDVNNPSSG</sequence>
<dbReference type="AlphaFoldDB" id="A0A6A1WVE2"/>
<organism evidence="1 2">
    <name type="scientific">Morella rubra</name>
    <name type="common">Chinese bayberry</name>
    <dbReference type="NCBI Taxonomy" id="262757"/>
    <lineage>
        <taxon>Eukaryota</taxon>
        <taxon>Viridiplantae</taxon>
        <taxon>Streptophyta</taxon>
        <taxon>Embryophyta</taxon>
        <taxon>Tracheophyta</taxon>
        <taxon>Spermatophyta</taxon>
        <taxon>Magnoliopsida</taxon>
        <taxon>eudicotyledons</taxon>
        <taxon>Gunneridae</taxon>
        <taxon>Pentapetalae</taxon>
        <taxon>rosids</taxon>
        <taxon>fabids</taxon>
        <taxon>Fagales</taxon>
        <taxon>Myricaceae</taxon>
        <taxon>Morella</taxon>
    </lineage>
</organism>
<accession>A0A6A1WVE2</accession>
<evidence type="ECO:0000313" key="1">
    <source>
        <dbReference type="EMBL" id="KAB1227687.1"/>
    </source>
</evidence>
<name>A0A6A1WVE2_9ROSI</name>
<dbReference type="Proteomes" id="UP000516437">
    <property type="component" value="Chromosome 1"/>
</dbReference>
<protein>
    <submittedName>
        <fullName evidence="1">Uncharacterized protein</fullName>
    </submittedName>
</protein>
<proteinExistence type="predicted"/>
<comment type="caution">
    <text evidence="1">The sequence shown here is derived from an EMBL/GenBank/DDBJ whole genome shotgun (WGS) entry which is preliminary data.</text>
</comment>
<reference evidence="1 2" key="1">
    <citation type="journal article" date="2019" name="Plant Biotechnol. J.">
        <title>The red bayberry genome and genetic basis of sex determination.</title>
        <authorList>
            <person name="Jia H.M."/>
            <person name="Jia H.J."/>
            <person name="Cai Q.L."/>
            <person name="Wang Y."/>
            <person name="Zhao H.B."/>
            <person name="Yang W.F."/>
            <person name="Wang G.Y."/>
            <person name="Li Y.H."/>
            <person name="Zhan D.L."/>
            <person name="Shen Y.T."/>
            <person name="Niu Q.F."/>
            <person name="Chang L."/>
            <person name="Qiu J."/>
            <person name="Zhao L."/>
            <person name="Xie H.B."/>
            <person name="Fu W.Y."/>
            <person name="Jin J."/>
            <person name="Li X.W."/>
            <person name="Jiao Y."/>
            <person name="Zhou C.C."/>
            <person name="Tu T."/>
            <person name="Chai C.Y."/>
            <person name="Gao J.L."/>
            <person name="Fan L.J."/>
            <person name="van de Weg E."/>
            <person name="Wang J.Y."/>
            <person name="Gao Z.S."/>
        </authorList>
    </citation>
    <scope>NUCLEOTIDE SEQUENCE [LARGE SCALE GENOMIC DNA]</scope>
    <source>
        <tissue evidence="1">Leaves</tissue>
    </source>
</reference>
<keyword evidence="2" id="KW-1185">Reference proteome</keyword>